<dbReference type="PANTHER" id="PTHR10285">
    <property type="entry name" value="URIDINE KINASE"/>
    <property type="match status" value="1"/>
</dbReference>
<dbReference type="AlphaFoldDB" id="G3BD89"/>
<dbReference type="Pfam" id="PF08433">
    <property type="entry name" value="KTI12"/>
    <property type="match status" value="1"/>
</dbReference>
<dbReference type="GeneID" id="18246331"/>
<protein>
    <submittedName>
        <fullName evidence="3">Uncharacterized protein</fullName>
    </submittedName>
</protein>
<proteinExistence type="predicted"/>
<dbReference type="Proteomes" id="UP000000707">
    <property type="component" value="Unassembled WGS sequence"/>
</dbReference>
<dbReference type="OrthoDB" id="6362633at2759"/>
<sequence length="223" mass="25107">MTVDKYLASDIDMLAQRVLKLGEAYDGTNRIIITISGIPGSGKSTVAAKLMLQLNKLTSDVVMLSQDGFHYYRAELHSMPNPSEAIARRGAAFTFNVVRFVELVRKIKYDLNSTIYAPDFSHTLKDPEENKIPIHPHHKVVILEGNYVNIAHGDWKFIGEVATERWMVTADPSLVRDRVIARHLKAGISKTYKDACHRVDTNDLVNAYFILQNSPTPDVEIQN</sequence>
<keyword evidence="4" id="KW-1185">Reference proteome</keyword>
<accession>G3BD89</accession>
<dbReference type="eggNOG" id="KOG2702">
    <property type="taxonomic scope" value="Eukaryota"/>
</dbReference>
<dbReference type="SUPFAM" id="SSF52540">
    <property type="entry name" value="P-loop containing nucleoside triphosphate hydrolases"/>
    <property type="match status" value="1"/>
</dbReference>
<dbReference type="STRING" id="590646.G3BD89"/>
<dbReference type="HOGENOM" id="CLU_067202_1_1_1"/>
<keyword evidence="1" id="KW-0547">Nucleotide-binding</keyword>
<name>G3BD89_CANTC</name>
<dbReference type="InterPro" id="IPR027417">
    <property type="entry name" value="P-loop_NTPase"/>
</dbReference>
<dbReference type="Gene3D" id="3.40.50.300">
    <property type="entry name" value="P-loop containing nucleotide triphosphate hydrolases"/>
    <property type="match status" value="2"/>
</dbReference>
<dbReference type="GO" id="GO:0005524">
    <property type="term" value="F:ATP binding"/>
    <property type="evidence" value="ECO:0007669"/>
    <property type="project" value="UniProtKB-KW"/>
</dbReference>
<dbReference type="KEGG" id="cten:18246331"/>
<evidence type="ECO:0000256" key="2">
    <source>
        <dbReference type="ARBA" id="ARBA00022840"/>
    </source>
</evidence>
<evidence type="ECO:0000313" key="4">
    <source>
        <dbReference type="Proteomes" id="UP000000707"/>
    </source>
</evidence>
<organism evidence="4">
    <name type="scientific">Candida tenuis (strain ATCC 10573 / BCRC 21748 / CBS 615 / JCM 9827 / NBRC 10315 / NRRL Y-1498 / VKM Y-70)</name>
    <name type="common">Yeast</name>
    <name type="synonym">Yamadazyma tenuis</name>
    <dbReference type="NCBI Taxonomy" id="590646"/>
    <lineage>
        <taxon>Eukaryota</taxon>
        <taxon>Fungi</taxon>
        <taxon>Dikarya</taxon>
        <taxon>Ascomycota</taxon>
        <taxon>Saccharomycotina</taxon>
        <taxon>Pichiomycetes</taxon>
        <taxon>Debaryomycetaceae</taxon>
        <taxon>Yamadazyma</taxon>
    </lineage>
</organism>
<gene>
    <name evidence="3" type="ORF">CANTEDRAFT_111960</name>
</gene>
<evidence type="ECO:0000256" key="1">
    <source>
        <dbReference type="ARBA" id="ARBA00022741"/>
    </source>
</evidence>
<dbReference type="InterPro" id="IPR013641">
    <property type="entry name" value="KTI12/PSTK"/>
</dbReference>
<dbReference type="EMBL" id="GL996528">
    <property type="protein sequence ID" value="EGV60270.1"/>
    <property type="molecule type" value="Genomic_DNA"/>
</dbReference>
<keyword evidence="2" id="KW-0067">ATP-binding</keyword>
<reference evidence="3 4" key="1">
    <citation type="journal article" date="2011" name="Proc. Natl. Acad. Sci. U.S.A.">
        <title>Comparative genomics of xylose-fermenting fungi for enhanced biofuel production.</title>
        <authorList>
            <person name="Wohlbach D.J."/>
            <person name="Kuo A."/>
            <person name="Sato T.K."/>
            <person name="Potts K.M."/>
            <person name="Salamov A.A."/>
            <person name="LaButti K.M."/>
            <person name="Sun H."/>
            <person name="Clum A."/>
            <person name="Pangilinan J.L."/>
            <person name="Lindquist E.A."/>
            <person name="Lucas S."/>
            <person name="Lapidus A."/>
            <person name="Jin M."/>
            <person name="Gunawan C."/>
            <person name="Balan V."/>
            <person name="Dale B.E."/>
            <person name="Jeffries T.W."/>
            <person name="Zinkel R."/>
            <person name="Barry K.W."/>
            <person name="Grigoriev I.V."/>
            <person name="Gasch A.P."/>
        </authorList>
    </citation>
    <scope>NUCLEOTIDE SEQUENCE [LARGE SCALE GENOMIC DNA]</scope>
    <source>
        <strain evidence="4">ATCC 10573 / BCRC 21748 / CBS 615 / JCM 9827 / NBRC 10315 / NRRL Y-1498 / VKM Y-70</strain>
    </source>
</reference>
<evidence type="ECO:0000313" key="3">
    <source>
        <dbReference type="EMBL" id="EGV60270.1"/>
    </source>
</evidence>